<dbReference type="CDD" id="cd11386">
    <property type="entry name" value="MCP_signal"/>
    <property type="match status" value="1"/>
</dbReference>
<feature type="compositionally biased region" description="Polar residues" evidence="9">
    <location>
        <begin position="320"/>
        <end position="330"/>
    </location>
</feature>
<evidence type="ECO:0000259" key="11">
    <source>
        <dbReference type="PROSITE" id="PS50111"/>
    </source>
</evidence>
<protein>
    <submittedName>
        <fullName evidence="12">Methyl-accepting chemotaxis protein</fullName>
    </submittedName>
</protein>
<dbReference type="InterPro" id="IPR004089">
    <property type="entry name" value="MCPsignal_dom"/>
</dbReference>
<evidence type="ECO:0000256" key="2">
    <source>
        <dbReference type="ARBA" id="ARBA00022475"/>
    </source>
</evidence>
<evidence type="ECO:0000256" key="10">
    <source>
        <dbReference type="SAM" id="Phobius"/>
    </source>
</evidence>
<evidence type="ECO:0000256" key="5">
    <source>
        <dbReference type="ARBA" id="ARBA00023136"/>
    </source>
</evidence>
<dbReference type="SUPFAM" id="SSF58104">
    <property type="entry name" value="Methyl-accepting chemotaxis protein (MCP) signaling domain"/>
    <property type="match status" value="1"/>
</dbReference>
<evidence type="ECO:0000256" key="9">
    <source>
        <dbReference type="SAM" id="MobiDB-lite"/>
    </source>
</evidence>
<dbReference type="GO" id="GO:0005886">
    <property type="term" value="C:plasma membrane"/>
    <property type="evidence" value="ECO:0007669"/>
    <property type="project" value="UniProtKB-SubCell"/>
</dbReference>
<dbReference type="SMART" id="SM01049">
    <property type="entry name" value="Cache_2"/>
    <property type="match status" value="1"/>
</dbReference>
<dbReference type="PANTHER" id="PTHR32089:SF112">
    <property type="entry name" value="LYSOZYME-LIKE PROTEIN-RELATED"/>
    <property type="match status" value="1"/>
</dbReference>
<feature type="transmembrane region" description="Helical" evidence="10">
    <location>
        <begin position="187"/>
        <end position="207"/>
    </location>
</feature>
<evidence type="ECO:0000313" key="13">
    <source>
        <dbReference type="Proteomes" id="UP000636888"/>
    </source>
</evidence>
<dbReference type="GO" id="GO:0006935">
    <property type="term" value="P:chemotaxis"/>
    <property type="evidence" value="ECO:0007669"/>
    <property type="project" value="UniProtKB-ARBA"/>
</dbReference>
<keyword evidence="13" id="KW-1185">Reference proteome</keyword>
<feature type="domain" description="Methyl-accepting transducer" evidence="11">
    <location>
        <begin position="265"/>
        <end position="501"/>
    </location>
</feature>
<dbReference type="Proteomes" id="UP000636888">
    <property type="component" value="Unassembled WGS sequence"/>
</dbReference>
<evidence type="ECO:0000256" key="4">
    <source>
        <dbReference type="ARBA" id="ARBA00022989"/>
    </source>
</evidence>
<comment type="similarity">
    <text evidence="7">Belongs to the methyl-accepting chemotaxis (MCP) protein family.</text>
</comment>
<dbReference type="Pfam" id="PF00015">
    <property type="entry name" value="MCPsignal"/>
    <property type="match status" value="1"/>
</dbReference>
<dbReference type="Gene3D" id="1.10.287.950">
    <property type="entry name" value="Methyl-accepting chemotaxis protein"/>
    <property type="match status" value="1"/>
</dbReference>
<dbReference type="PROSITE" id="PS50111">
    <property type="entry name" value="CHEMOTAXIS_TRANSDUC_2"/>
    <property type="match status" value="1"/>
</dbReference>
<keyword evidence="5 10" id="KW-0472">Membrane</keyword>
<gene>
    <name evidence="12" type="ORF">JFN93_09590</name>
</gene>
<dbReference type="SMART" id="SM00283">
    <property type="entry name" value="MA"/>
    <property type="match status" value="1"/>
</dbReference>
<name>A0A8J7JFC0_9BACT</name>
<dbReference type="Pfam" id="PF17200">
    <property type="entry name" value="sCache_2"/>
    <property type="match status" value="1"/>
</dbReference>
<dbReference type="EMBL" id="JAEMHM010000007">
    <property type="protein sequence ID" value="MBJ6724959.1"/>
    <property type="molecule type" value="Genomic_DNA"/>
</dbReference>
<keyword evidence="3 10" id="KW-0812">Transmembrane</keyword>
<feature type="region of interest" description="Disordered" evidence="9">
    <location>
        <begin position="303"/>
        <end position="330"/>
    </location>
</feature>
<proteinExistence type="inferred from homology"/>
<dbReference type="Gene3D" id="3.30.450.20">
    <property type="entry name" value="PAS domain"/>
    <property type="match status" value="1"/>
</dbReference>
<evidence type="ECO:0000256" key="3">
    <source>
        <dbReference type="ARBA" id="ARBA00022692"/>
    </source>
</evidence>
<evidence type="ECO:0000256" key="8">
    <source>
        <dbReference type="PROSITE-ProRule" id="PRU00284"/>
    </source>
</evidence>
<dbReference type="InterPro" id="IPR033480">
    <property type="entry name" value="sCache_2"/>
</dbReference>
<evidence type="ECO:0000313" key="12">
    <source>
        <dbReference type="EMBL" id="MBJ6724959.1"/>
    </source>
</evidence>
<dbReference type="AlphaFoldDB" id="A0A8J7JFC0"/>
<comment type="subcellular location">
    <subcellularLocation>
        <location evidence="1">Cell membrane</location>
        <topology evidence="1">Multi-pass membrane protein</topology>
    </subcellularLocation>
</comment>
<comment type="caution">
    <text evidence="12">The sequence shown here is derived from an EMBL/GenBank/DDBJ whole genome shotgun (WGS) entry which is preliminary data.</text>
</comment>
<evidence type="ECO:0000256" key="7">
    <source>
        <dbReference type="ARBA" id="ARBA00029447"/>
    </source>
</evidence>
<reference evidence="12" key="1">
    <citation type="submission" date="2020-12" db="EMBL/GenBank/DDBJ databases">
        <title>Geomonas sp. Red875, isolated from river sediment.</title>
        <authorList>
            <person name="Xu Z."/>
            <person name="Zhang Z."/>
            <person name="Masuda Y."/>
            <person name="Itoh H."/>
            <person name="Senoo K."/>
        </authorList>
    </citation>
    <scope>NUCLEOTIDE SEQUENCE</scope>
    <source>
        <strain evidence="12">Red875</strain>
    </source>
</reference>
<evidence type="ECO:0000256" key="6">
    <source>
        <dbReference type="ARBA" id="ARBA00023224"/>
    </source>
</evidence>
<dbReference type="GO" id="GO:0007165">
    <property type="term" value="P:signal transduction"/>
    <property type="evidence" value="ECO:0007669"/>
    <property type="project" value="UniProtKB-KW"/>
</dbReference>
<keyword evidence="6 8" id="KW-0807">Transducer</keyword>
<organism evidence="12 13">
    <name type="scientific">Geomesophilobacter sediminis</name>
    <dbReference type="NCBI Taxonomy" id="2798584"/>
    <lineage>
        <taxon>Bacteria</taxon>
        <taxon>Pseudomonadati</taxon>
        <taxon>Thermodesulfobacteriota</taxon>
        <taxon>Desulfuromonadia</taxon>
        <taxon>Geobacterales</taxon>
        <taxon>Geobacteraceae</taxon>
        <taxon>Geomesophilobacter</taxon>
    </lineage>
</organism>
<sequence>MGGIALKQFHDSHNAFVDSYRSALYADFDAKAKAEVELAVSMLQRISDRQQRGEMTLDEAKAAGADLLRGMRYGKDGYLWADTREGVNVAMLGKEEVEGKSRFDKQDVKGKFFIREIINAGGREGGGFTDYWFPRADSDKPLPKRSYSLLFKPFDWVIGTGNYIDDLDALVAKASEANRQRMINGSLLALGVSLAILAAVCVMVFVVTGRLLRYIGGEPAEMEDLVRRVADGDLTLKLEKGSGIYEALRAMIDSLRQVIEKVNHSSWEVSASAKQLHSHAQDTADGALEVVSQAATVATATEEMSATSSDIANSCHRVAESSNRASTTANDGADIVRETVQGMHRIAAKVRNSAGVVEQLGKRSEQIGEIVGTIQDIADQTNLLALNAAIEAARAGEQGRGFAVVADEVRALAERTTTATREISEMIRSIQDETQQAVAAMEEGVQEAEAGTVGAARSGEALEEILRQINEVTMQVNQIATAAEEQTATTREISNNLQRISETVEVGARSSQEASDSSSQLSRLSVELQDLVRRFQLP</sequence>
<dbReference type="PANTHER" id="PTHR32089">
    <property type="entry name" value="METHYL-ACCEPTING CHEMOTAXIS PROTEIN MCPB"/>
    <property type="match status" value="1"/>
</dbReference>
<keyword evidence="4 10" id="KW-1133">Transmembrane helix</keyword>
<dbReference type="RefSeq" id="WP_199383856.1">
    <property type="nucleotide sequence ID" value="NZ_JAEMHM010000007.1"/>
</dbReference>
<accession>A0A8J7JFC0</accession>
<evidence type="ECO:0000256" key="1">
    <source>
        <dbReference type="ARBA" id="ARBA00004651"/>
    </source>
</evidence>
<keyword evidence="2" id="KW-1003">Cell membrane</keyword>
<dbReference type="FunFam" id="1.10.287.950:FF:000001">
    <property type="entry name" value="Methyl-accepting chemotaxis sensory transducer"/>
    <property type="match status" value="1"/>
</dbReference>